<gene>
    <name evidence="2" type="ORF">FA13DRAFT_1736626</name>
</gene>
<sequence>MLFKFVTVAAAFASIVSGSAVNLETRQVGGLATCQIRTTPSNTPNGGSLSEEFILLFNREYSNDLPPGSAIVTGSTSFTGPSGGVYTVTKTTGATTLTADQTRNLLRAWAGQTFAGAGQVGVTSWFINGVTC</sequence>
<organism evidence="2 3">
    <name type="scientific">Coprinellus micaceus</name>
    <name type="common">Glistening ink-cap mushroom</name>
    <name type="synonym">Coprinus micaceus</name>
    <dbReference type="NCBI Taxonomy" id="71717"/>
    <lineage>
        <taxon>Eukaryota</taxon>
        <taxon>Fungi</taxon>
        <taxon>Dikarya</taxon>
        <taxon>Basidiomycota</taxon>
        <taxon>Agaricomycotina</taxon>
        <taxon>Agaricomycetes</taxon>
        <taxon>Agaricomycetidae</taxon>
        <taxon>Agaricales</taxon>
        <taxon>Agaricineae</taxon>
        <taxon>Psathyrellaceae</taxon>
        <taxon>Coprinellus</taxon>
    </lineage>
</organism>
<keyword evidence="3" id="KW-1185">Reference proteome</keyword>
<dbReference type="EMBL" id="QPFP01000041">
    <property type="protein sequence ID" value="TEB27235.1"/>
    <property type="molecule type" value="Genomic_DNA"/>
</dbReference>
<dbReference type="OrthoDB" id="2919015at2759"/>
<proteinExistence type="predicted"/>
<reference evidence="2 3" key="1">
    <citation type="journal article" date="2019" name="Nat. Ecol. Evol.">
        <title>Megaphylogeny resolves global patterns of mushroom evolution.</title>
        <authorList>
            <person name="Varga T."/>
            <person name="Krizsan K."/>
            <person name="Foldi C."/>
            <person name="Dima B."/>
            <person name="Sanchez-Garcia M."/>
            <person name="Sanchez-Ramirez S."/>
            <person name="Szollosi G.J."/>
            <person name="Szarkandi J.G."/>
            <person name="Papp V."/>
            <person name="Albert L."/>
            <person name="Andreopoulos W."/>
            <person name="Angelini C."/>
            <person name="Antonin V."/>
            <person name="Barry K.W."/>
            <person name="Bougher N.L."/>
            <person name="Buchanan P."/>
            <person name="Buyck B."/>
            <person name="Bense V."/>
            <person name="Catcheside P."/>
            <person name="Chovatia M."/>
            <person name="Cooper J."/>
            <person name="Damon W."/>
            <person name="Desjardin D."/>
            <person name="Finy P."/>
            <person name="Geml J."/>
            <person name="Haridas S."/>
            <person name="Hughes K."/>
            <person name="Justo A."/>
            <person name="Karasinski D."/>
            <person name="Kautmanova I."/>
            <person name="Kiss B."/>
            <person name="Kocsube S."/>
            <person name="Kotiranta H."/>
            <person name="LaButti K.M."/>
            <person name="Lechner B.E."/>
            <person name="Liimatainen K."/>
            <person name="Lipzen A."/>
            <person name="Lukacs Z."/>
            <person name="Mihaltcheva S."/>
            <person name="Morgado L.N."/>
            <person name="Niskanen T."/>
            <person name="Noordeloos M.E."/>
            <person name="Ohm R.A."/>
            <person name="Ortiz-Santana B."/>
            <person name="Ovrebo C."/>
            <person name="Racz N."/>
            <person name="Riley R."/>
            <person name="Savchenko A."/>
            <person name="Shiryaev A."/>
            <person name="Soop K."/>
            <person name="Spirin V."/>
            <person name="Szebenyi C."/>
            <person name="Tomsovsky M."/>
            <person name="Tulloss R.E."/>
            <person name="Uehling J."/>
            <person name="Grigoriev I.V."/>
            <person name="Vagvolgyi C."/>
            <person name="Papp T."/>
            <person name="Martin F.M."/>
            <person name="Miettinen O."/>
            <person name="Hibbett D.S."/>
            <person name="Nagy L.G."/>
        </authorList>
    </citation>
    <scope>NUCLEOTIDE SEQUENCE [LARGE SCALE GENOMIC DNA]</scope>
    <source>
        <strain evidence="2 3">FP101781</strain>
    </source>
</reference>
<accession>A0A4Y7SZG1</accession>
<evidence type="ECO:0000256" key="1">
    <source>
        <dbReference type="SAM" id="SignalP"/>
    </source>
</evidence>
<evidence type="ECO:0000313" key="3">
    <source>
        <dbReference type="Proteomes" id="UP000298030"/>
    </source>
</evidence>
<evidence type="ECO:0000313" key="2">
    <source>
        <dbReference type="EMBL" id="TEB27235.1"/>
    </source>
</evidence>
<dbReference type="Proteomes" id="UP000298030">
    <property type="component" value="Unassembled WGS sequence"/>
</dbReference>
<keyword evidence="1" id="KW-0732">Signal</keyword>
<protein>
    <submittedName>
        <fullName evidence="2">Uncharacterized protein</fullName>
    </submittedName>
</protein>
<comment type="caution">
    <text evidence="2">The sequence shown here is derived from an EMBL/GenBank/DDBJ whole genome shotgun (WGS) entry which is preliminary data.</text>
</comment>
<feature type="chain" id="PRO_5021328033" evidence="1">
    <location>
        <begin position="19"/>
        <end position="132"/>
    </location>
</feature>
<dbReference type="AlphaFoldDB" id="A0A4Y7SZG1"/>
<feature type="signal peptide" evidence="1">
    <location>
        <begin position="1"/>
        <end position="18"/>
    </location>
</feature>
<name>A0A4Y7SZG1_COPMI</name>